<proteinExistence type="predicted"/>
<name>A0A6J5E0E5_9BURK</name>
<accession>A0A6J5E0E5</accession>
<dbReference type="EMBL" id="CABVQD010000010">
    <property type="protein sequence ID" value="VWB73415.1"/>
    <property type="molecule type" value="Genomic_DNA"/>
</dbReference>
<dbReference type="AlphaFoldDB" id="A0A6J5E0E5"/>
<evidence type="ECO:0000256" key="1">
    <source>
        <dbReference type="SAM" id="MobiDB-lite"/>
    </source>
</evidence>
<dbReference type="Proteomes" id="UP000494330">
    <property type="component" value="Unassembled WGS sequence"/>
</dbReference>
<organism evidence="2 3">
    <name type="scientific">Burkholderia paludis</name>
    <dbReference type="NCBI Taxonomy" id="1506587"/>
    <lineage>
        <taxon>Bacteria</taxon>
        <taxon>Pseudomonadati</taxon>
        <taxon>Pseudomonadota</taxon>
        <taxon>Betaproteobacteria</taxon>
        <taxon>Burkholderiales</taxon>
        <taxon>Burkholderiaceae</taxon>
        <taxon>Burkholderia</taxon>
        <taxon>Burkholderia cepacia complex</taxon>
    </lineage>
</organism>
<evidence type="ECO:0000313" key="2">
    <source>
        <dbReference type="EMBL" id="VWB73415.1"/>
    </source>
</evidence>
<protein>
    <submittedName>
        <fullName evidence="2">Uncharacterized protein</fullName>
    </submittedName>
</protein>
<reference evidence="2 3" key="1">
    <citation type="submission" date="2019-09" db="EMBL/GenBank/DDBJ databases">
        <authorList>
            <person name="Depoorter E."/>
        </authorList>
    </citation>
    <scope>NUCLEOTIDE SEQUENCE [LARGE SCALE GENOMIC DNA]</scope>
    <source>
        <strain evidence="2">LMG 30113</strain>
    </source>
</reference>
<gene>
    <name evidence="2" type="ORF">BPA30113_03322</name>
</gene>
<keyword evidence="3" id="KW-1185">Reference proteome</keyword>
<sequence>MSLGAARVTCHGRDFCRPSGAAAGEPAERPALTRGGDFPAWPPSLRQHSTMFTAKPPRDVSLYFVFMSAPVSRIVLITESSDT</sequence>
<evidence type="ECO:0000313" key="3">
    <source>
        <dbReference type="Proteomes" id="UP000494330"/>
    </source>
</evidence>
<feature type="region of interest" description="Disordered" evidence="1">
    <location>
        <begin position="17"/>
        <end position="40"/>
    </location>
</feature>